<dbReference type="InParanoid" id="A0A0H2SPH5"/>
<dbReference type="GO" id="GO:0003676">
    <property type="term" value="F:nucleic acid binding"/>
    <property type="evidence" value="ECO:0007669"/>
    <property type="project" value="InterPro"/>
</dbReference>
<dbReference type="STRING" id="27342.A0A0H2SPH5"/>
<evidence type="ECO:0000313" key="3">
    <source>
        <dbReference type="Proteomes" id="UP000053477"/>
    </source>
</evidence>
<dbReference type="AlphaFoldDB" id="A0A0H2SPH5"/>
<reference evidence="2 3" key="1">
    <citation type="submission" date="2015-04" db="EMBL/GenBank/DDBJ databases">
        <title>Complete genome sequence of Schizopora paradoxa KUC8140, a cosmopolitan wood degrader in East Asia.</title>
        <authorList>
            <consortium name="DOE Joint Genome Institute"/>
            <person name="Min B."/>
            <person name="Park H."/>
            <person name="Jang Y."/>
            <person name="Kim J.-J."/>
            <person name="Kim K.H."/>
            <person name="Pangilinan J."/>
            <person name="Lipzen A."/>
            <person name="Riley R."/>
            <person name="Grigoriev I.V."/>
            <person name="Spatafora J.W."/>
            <person name="Choi I.-G."/>
        </authorList>
    </citation>
    <scope>NUCLEOTIDE SEQUENCE [LARGE SCALE GENOMIC DNA]</scope>
    <source>
        <strain evidence="2 3">KUC8140</strain>
    </source>
</reference>
<feature type="domain" description="DDE-1" evidence="1">
    <location>
        <begin position="78"/>
        <end position="142"/>
    </location>
</feature>
<dbReference type="Pfam" id="PF03184">
    <property type="entry name" value="DDE_1"/>
    <property type="match status" value="1"/>
</dbReference>
<dbReference type="EMBL" id="KQ085890">
    <property type="protein sequence ID" value="KLO18966.1"/>
    <property type="molecule type" value="Genomic_DNA"/>
</dbReference>
<keyword evidence="3" id="KW-1185">Reference proteome</keyword>
<sequence length="142" mass="15991">MYWSKQLDTQCAKGLNSKAVKDWFRIVKEQIVDAGVKPENIYRMDESGFPPSNQGTQRVVGCAGNKIQHKQGGANRENVTALVTICADGSTLCPLVIFKGEYLMKRWIKNNVSNAFFKFSVSPNGWTDSKLTLQWLETVFEP</sequence>
<gene>
    <name evidence="2" type="ORF">SCHPADRAFT_818923</name>
</gene>
<dbReference type="Proteomes" id="UP000053477">
    <property type="component" value="Unassembled WGS sequence"/>
</dbReference>
<evidence type="ECO:0000259" key="1">
    <source>
        <dbReference type="Pfam" id="PF03184"/>
    </source>
</evidence>
<protein>
    <recommendedName>
        <fullName evidence="1">DDE-1 domain-containing protein</fullName>
    </recommendedName>
</protein>
<accession>A0A0H2SPH5</accession>
<organism evidence="2 3">
    <name type="scientific">Schizopora paradoxa</name>
    <dbReference type="NCBI Taxonomy" id="27342"/>
    <lineage>
        <taxon>Eukaryota</taxon>
        <taxon>Fungi</taxon>
        <taxon>Dikarya</taxon>
        <taxon>Basidiomycota</taxon>
        <taxon>Agaricomycotina</taxon>
        <taxon>Agaricomycetes</taxon>
        <taxon>Hymenochaetales</taxon>
        <taxon>Schizoporaceae</taxon>
        <taxon>Schizopora</taxon>
    </lineage>
</organism>
<proteinExistence type="predicted"/>
<dbReference type="InterPro" id="IPR004875">
    <property type="entry name" value="DDE_SF_endonuclease_dom"/>
</dbReference>
<name>A0A0H2SPH5_9AGAM</name>
<evidence type="ECO:0000313" key="2">
    <source>
        <dbReference type="EMBL" id="KLO18966.1"/>
    </source>
</evidence>
<dbReference type="OrthoDB" id="2917041at2759"/>